<dbReference type="SMART" id="SM00388">
    <property type="entry name" value="HisKA"/>
    <property type="match status" value="1"/>
</dbReference>
<feature type="transmembrane region" description="Helical" evidence="14">
    <location>
        <begin position="58"/>
        <end position="79"/>
    </location>
</feature>
<dbReference type="SMART" id="SM00387">
    <property type="entry name" value="HATPase_c"/>
    <property type="match status" value="1"/>
</dbReference>
<dbReference type="SUPFAM" id="SSF55874">
    <property type="entry name" value="ATPase domain of HSP90 chaperone/DNA topoisomerase II/histidine kinase"/>
    <property type="match status" value="1"/>
</dbReference>
<keyword evidence="13 14" id="KW-0472">Membrane</keyword>
<dbReference type="InterPro" id="IPR036890">
    <property type="entry name" value="HATPase_C_sf"/>
</dbReference>
<organism evidence="17 18">
    <name type="scientific">Paenibacillus thiaminolyticus</name>
    <name type="common">Bacillus thiaminolyticus</name>
    <dbReference type="NCBI Taxonomy" id="49283"/>
    <lineage>
        <taxon>Bacteria</taxon>
        <taxon>Bacillati</taxon>
        <taxon>Bacillota</taxon>
        <taxon>Bacilli</taxon>
        <taxon>Bacillales</taxon>
        <taxon>Paenibacillaceae</taxon>
        <taxon>Paenibacillus</taxon>
    </lineage>
</organism>
<dbReference type="RefSeq" id="WP_164776679.1">
    <property type="nucleotide sequence ID" value="NZ_CABMNB010000002.1"/>
</dbReference>
<evidence type="ECO:0000256" key="11">
    <source>
        <dbReference type="ARBA" id="ARBA00022989"/>
    </source>
</evidence>
<dbReference type="Pfam" id="PF02518">
    <property type="entry name" value="HATPase_c"/>
    <property type="match status" value="1"/>
</dbReference>
<dbReference type="CDD" id="cd06225">
    <property type="entry name" value="HAMP"/>
    <property type="match status" value="1"/>
</dbReference>
<evidence type="ECO:0000256" key="13">
    <source>
        <dbReference type="ARBA" id="ARBA00023136"/>
    </source>
</evidence>
<dbReference type="InterPro" id="IPR003594">
    <property type="entry name" value="HATPase_dom"/>
</dbReference>
<comment type="catalytic activity">
    <reaction evidence="1">
        <text>ATP + protein L-histidine = ADP + protein N-phospho-L-histidine.</text>
        <dbReference type="EC" id="2.7.13.3"/>
    </reaction>
</comment>
<evidence type="ECO:0000313" key="17">
    <source>
        <dbReference type="EMBL" id="MCY9610953.1"/>
    </source>
</evidence>
<comment type="caution">
    <text evidence="17">The sequence shown here is derived from an EMBL/GenBank/DDBJ whole genome shotgun (WGS) entry which is preliminary data.</text>
</comment>
<feature type="domain" description="Histidine kinase" evidence="15">
    <location>
        <begin position="148"/>
        <end position="364"/>
    </location>
</feature>
<dbReference type="Pfam" id="PF00672">
    <property type="entry name" value="HAMP"/>
    <property type="match status" value="1"/>
</dbReference>
<evidence type="ECO:0000313" key="18">
    <source>
        <dbReference type="Proteomes" id="UP001209276"/>
    </source>
</evidence>
<proteinExistence type="predicted"/>
<evidence type="ECO:0000256" key="7">
    <source>
        <dbReference type="ARBA" id="ARBA00022692"/>
    </source>
</evidence>
<dbReference type="EMBL" id="JAMDMM010000067">
    <property type="protein sequence ID" value="MCY9610953.1"/>
    <property type="molecule type" value="Genomic_DNA"/>
</dbReference>
<evidence type="ECO:0000256" key="12">
    <source>
        <dbReference type="ARBA" id="ARBA00023012"/>
    </source>
</evidence>
<dbReference type="Proteomes" id="UP001209276">
    <property type="component" value="Unassembled WGS sequence"/>
</dbReference>
<keyword evidence="9 17" id="KW-0418">Kinase</keyword>
<evidence type="ECO:0000256" key="8">
    <source>
        <dbReference type="ARBA" id="ARBA00022741"/>
    </source>
</evidence>
<keyword evidence="4" id="KW-1003">Cell membrane</keyword>
<keyword evidence="5" id="KW-0597">Phosphoprotein</keyword>
<keyword evidence="18" id="KW-1185">Reference proteome</keyword>
<dbReference type="PROSITE" id="PS50885">
    <property type="entry name" value="HAMP"/>
    <property type="match status" value="1"/>
</dbReference>
<dbReference type="SUPFAM" id="SSF47384">
    <property type="entry name" value="Homodimeric domain of signal transducing histidine kinase"/>
    <property type="match status" value="1"/>
</dbReference>
<evidence type="ECO:0000259" key="15">
    <source>
        <dbReference type="PROSITE" id="PS50109"/>
    </source>
</evidence>
<comment type="subcellular location">
    <subcellularLocation>
        <location evidence="2">Cell membrane</location>
        <topology evidence="2">Multi-pass membrane protein</topology>
    </subcellularLocation>
</comment>
<evidence type="ECO:0000256" key="1">
    <source>
        <dbReference type="ARBA" id="ARBA00000085"/>
    </source>
</evidence>
<keyword evidence="11 14" id="KW-1133">Transmembrane helix</keyword>
<dbReference type="InterPro" id="IPR003660">
    <property type="entry name" value="HAMP_dom"/>
</dbReference>
<dbReference type="CDD" id="cd00082">
    <property type="entry name" value="HisKA"/>
    <property type="match status" value="1"/>
</dbReference>
<dbReference type="Gene3D" id="6.10.340.10">
    <property type="match status" value="1"/>
</dbReference>
<keyword evidence="8" id="KW-0547">Nucleotide-binding</keyword>
<dbReference type="InterPro" id="IPR005467">
    <property type="entry name" value="His_kinase_dom"/>
</dbReference>
<reference evidence="17 18" key="1">
    <citation type="submission" date="2022-05" db="EMBL/GenBank/DDBJ databases">
        <title>Genome Sequencing of Bee-Associated Microbes.</title>
        <authorList>
            <person name="Dunlap C."/>
        </authorList>
    </citation>
    <scope>NUCLEOTIDE SEQUENCE [LARGE SCALE GENOMIC DNA]</scope>
    <source>
        <strain evidence="17 18">NRRL B-14613</strain>
    </source>
</reference>
<evidence type="ECO:0000256" key="9">
    <source>
        <dbReference type="ARBA" id="ARBA00022777"/>
    </source>
</evidence>
<dbReference type="InterPro" id="IPR050398">
    <property type="entry name" value="HssS/ArlS-like"/>
</dbReference>
<accession>A0ABT4G4D5</accession>
<feature type="transmembrane region" description="Helical" evidence="14">
    <location>
        <begin position="12"/>
        <end position="38"/>
    </location>
</feature>
<dbReference type="Pfam" id="PF00512">
    <property type="entry name" value="HisKA"/>
    <property type="match status" value="1"/>
</dbReference>
<dbReference type="SUPFAM" id="SSF158472">
    <property type="entry name" value="HAMP domain-like"/>
    <property type="match status" value="1"/>
</dbReference>
<keyword evidence="6" id="KW-0808">Transferase</keyword>
<gene>
    <name evidence="17" type="ORF">M5W83_27795</name>
</gene>
<sequence>MTNTIRSFRFKMVLFFGLSMLLSGVLSFMLYKILQLYYLSVKFEYPRLTRIRYFMREIGDFNCFLLVFIPLSLLLFFLLTRRYIAYFRVISNGINQLAKGDFNSRIEIPSKDELGGLARDVNLASAKLQQALERGDFAENSKEQAVLNLINDLRTPLTSAMSHLDLILQDEQMSGAQMRHYATNAMTKSQRLDKLIDELDEIMRLTYGKVIIDEKTVDLSELLIRSNEQLSPLFQKNRLKMRMNVTPHVMVQGDGELLARVFENVLTNAARYGKKGVFIDIHCGIDASDAVVQVVTYGDGIPPEELPHIFDISYNRDKAQTDSEEDTGLGLYIAKNIVTQHQGTIAAQSNVIRTLIEVRLPLTDAPEAPH</sequence>
<dbReference type="CDD" id="cd00075">
    <property type="entry name" value="HATPase"/>
    <property type="match status" value="1"/>
</dbReference>
<evidence type="ECO:0000256" key="6">
    <source>
        <dbReference type="ARBA" id="ARBA00022679"/>
    </source>
</evidence>
<dbReference type="PANTHER" id="PTHR45528">
    <property type="entry name" value="SENSOR HISTIDINE KINASE CPXA"/>
    <property type="match status" value="1"/>
</dbReference>
<keyword evidence="12" id="KW-0902">Two-component regulatory system</keyword>
<dbReference type="Gene3D" id="3.30.565.10">
    <property type="entry name" value="Histidine kinase-like ATPase, C-terminal domain"/>
    <property type="match status" value="1"/>
</dbReference>
<protein>
    <recommendedName>
        <fullName evidence="3">histidine kinase</fullName>
        <ecNumber evidence="3">2.7.13.3</ecNumber>
    </recommendedName>
</protein>
<evidence type="ECO:0000256" key="5">
    <source>
        <dbReference type="ARBA" id="ARBA00022553"/>
    </source>
</evidence>
<dbReference type="SMART" id="SM00304">
    <property type="entry name" value="HAMP"/>
    <property type="match status" value="1"/>
</dbReference>
<dbReference type="Gene3D" id="1.10.287.130">
    <property type="match status" value="1"/>
</dbReference>
<feature type="domain" description="HAMP" evidence="16">
    <location>
        <begin position="81"/>
        <end position="133"/>
    </location>
</feature>
<evidence type="ECO:0000259" key="16">
    <source>
        <dbReference type="PROSITE" id="PS50885"/>
    </source>
</evidence>
<dbReference type="InterPro" id="IPR003661">
    <property type="entry name" value="HisK_dim/P_dom"/>
</dbReference>
<dbReference type="PANTHER" id="PTHR45528:SF1">
    <property type="entry name" value="SENSOR HISTIDINE KINASE CPXA"/>
    <property type="match status" value="1"/>
</dbReference>
<keyword evidence="7 14" id="KW-0812">Transmembrane</keyword>
<dbReference type="PROSITE" id="PS50109">
    <property type="entry name" value="HIS_KIN"/>
    <property type="match status" value="1"/>
</dbReference>
<dbReference type="GeneID" id="76999261"/>
<name>A0ABT4G4D5_PANTH</name>
<evidence type="ECO:0000256" key="3">
    <source>
        <dbReference type="ARBA" id="ARBA00012438"/>
    </source>
</evidence>
<dbReference type="InterPro" id="IPR036097">
    <property type="entry name" value="HisK_dim/P_sf"/>
</dbReference>
<evidence type="ECO:0000256" key="2">
    <source>
        <dbReference type="ARBA" id="ARBA00004651"/>
    </source>
</evidence>
<dbReference type="EC" id="2.7.13.3" evidence="3"/>
<keyword evidence="10" id="KW-0067">ATP-binding</keyword>
<evidence type="ECO:0000256" key="10">
    <source>
        <dbReference type="ARBA" id="ARBA00022840"/>
    </source>
</evidence>
<dbReference type="GO" id="GO:0016301">
    <property type="term" value="F:kinase activity"/>
    <property type="evidence" value="ECO:0007669"/>
    <property type="project" value="UniProtKB-KW"/>
</dbReference>
<evidence type="ECO:0000256" key="14">
    <source>
        <dbReference type="SAM" id="Phobius"/>
    </source>
</evidence>
<evidence type="ECO:0000256" key="4">
    <source>
        <dbReference type="ARBA" id="ARBA00022475"/>
    </source>
</evidence>